<feature type="non-terminal residue" evidence="2">
    <location>
        <position position="52"/>
    </location>
</feature>
<evidence type="ECO:0000256" key="1">
    <source>
        <dbReference type="SAM" id="MobiDB-lite"/>
    </source>
</evidence>
<name>A0A6J4QFQ8_9ACTN</name>
<dbReference type="AlphaFoldDB" id="A0A6J4QFQ8"/>
<gene>
    <name evidence="2" type="ORF">AVDCRST_MAG55-3062</name>
</gene>
<accession>A0A6J4QFQ8</accession>
<reference evidence="2" key="1">
    <citation type="submission" date="2020-02" db="EMBL/GenBank/DDBJ databases">
        <authorList>
            <person name="Meier V. D."/>
        </authorList>
    </citation>
    <scope>NUCLEOTIDE SEQUENCE</scope>
    <source>
        <strain evidence="2">AVDCRST_MAG55</strain>
    </source>
</reference>
<proteinExistence type="predicted"/>
<sequence>CSGYSTSWGTRWNGPQRPAGTRTSRTCTPSRPPSTRAPCCTSASGRGCIFRG</sequence>
<evidence type="ECO:0000313" key="2">
    <source>
        <dbReference type="EMBL" id="CAA9436460.1"/>
    </source>
</evidence>
<dbReference type="EMBL" id="CADCUZ010000155">
    <property type="protein sequence ID" value="CAA9436460.1"/>
    <property type="molecule type" value="Genomic_DNA"/>
</dbReference>
<organism evidence="2">
    <name type="scientific">uncultured Rubrobacteraceae bacterium</name>
    <dbReference type="NCBI Taxonomy" id="349277"/>
    <lineage>
        <taxon>Bacteria</taxon>
        <taxon>Bacillati</taxon>
        <taxon>Actinomycetota</taxon>
        <taxon>Rubrobacteria</taxon>
        <taxon>Rubrobacterales</taxon>
        <taxon>Rubrobacteraceae</taxon>
        <taxon>environmental samples</taxon>
    </lineage>
</organism>
<feature type="region of interest" description="Disordered" evidence="1">
    <location>
        <begin position="1"/>
        <end position="43"/>
    </location>
</feature>
<feature type="compositionally biased region" description="Low complexity" evidence="1">
    <location>
        <begin position="21"/>
        <end position="40"/>
    </location>
</feature>
<protein>
    <submittedName>
        <fullName evidence="2">Uncharacterized protein</fullName>
    </submittedName>
</protein>
<feature type="non-terminal residue" evidence="2">
    <location>
        <position position="1"/>
    </location>
</feature>
<feature type="compositionally biased region" description="Polar residues" evidence="1">
    <location>
        <begin position="1"/>
        <end position="10"/>
    </location>
</feature>